<dbReference type="EMBL" id="ML211017">
    <property type="protein sequence ID" value="TFK91554.1"/>
    <property type="molecule type" value="Genomic_DNA"/>
</dbReference>
<dbReference type="PANTHER" id="PTHR40465">
    <property type="entry name" value="CHROMOSOME 1, WHOLE GENOME SHOTGUN SEQUENCE"/>
    <property type="match status" value="1"/>
</dbReference>
<evidence type="ECO:0000259" key="2">
    <source>
        <dbReference type="Pfam" id="PF20152"/>
    </source>
</evidence>
<evidence type="ECO:0000313" key="3">
    <source>
        <dbReference type="EMBL" id="TFK91554.1"/>
    </source>
</evidence>
<dbReference type="InterPro" id="IPR045339">
    <property type="entry name" value="DUF6534"/>
</dbReference>
<reference evidence="3 4" key="1">
    <citation type="journal article" date="2019" name="Nat. Ecol. Evol.">
        <title>Megaphylogeny resolves global patterns of mushroom evolution.</title>
        <authorList>
            <person name="Varga T."/>
            <person name="Krizsan K."/>
            <person name="Foldi C."/>
            <person name="Dima B."/>
            <person name="Sanchez-Garcia M."/>
            <person name="Sanchez-Ramirez S."/>
            <person name="Szollosi G.J."/>
            <person name="Szarkandi J.G."/>
            <person name="Papp V."/>
            <person name="Albert L."/>
            <person name="Andreopoulos W."/>
            <person name="Angelini C."/>
            <person name="Antonin V."/>
            <person name="Barry K.W."/>
            <person name="Bougher N.L."/>
            <person name="Buchanan P."/>
            <person name="Buyck B."/>
            <person name="Bense V."/>
            <person name="Catcheside P."/>
            <person name="Chovatia M."/>
            <person name="Cooper J."/>
            <person name="Damon W."/>
            <person name="Desjardin D."/>
            <person name="Finy P."/>
            <person name="Geml J."/>
            <person name="Haridas S."/>
            <person name="Hughes K."/>
            <person name="Justo A."/>
            <person name="Karasinski D."/>
            <person name="Kautmanova I."/>
            <person name="Kiss B."/>
            <person name="Kocsube S."/>
            <person name="Kotiranta H."/>
            <person name="LaButti K.M."/>
            <person name="Lechner B.E."/>
            <person name="Liimatainen K."/>
            <person name="Lipzen A."/>
            <person name="Lukacs Z."/>
            <person name="Mihaltcheva S."/>
            <person name="Morgado L.N."/>
            <person name="Niskanen T."/>
            <person name="Noordeloos M.E."/>
            <person name="Ohm R.A."/>
            <person name="Ortiz-Santana B."/>
            <person name="Ovrebo C."/>
            <person name="Racz N."/>
            <person name="Riley R."/>
            <person name="Savchenko A."/>
            <person name="Shiryaev A."/>
            <person name="Soop K."/>
            <person name="Spirin V."/>
            <person name="Szebenyi C."/>
            <person name="Tomsovsky M."/>
            <person name="Tulloss R.E."/>
            <person name="Uehling J."/>
            <person name="Grigoriev I.V."/>
            <person name="Vagvolgyi C."/>
            <person name="Papp T."/>
            <person name="Martin F.M."/>
            <person name="Miettinen O."/>
            <person name="Hibbett D.S."/>
            <person name="Nagy L.G."/>
        </authorList>
    </citation>
    <scope>NUCLEOTIDE SEQUENCE [LARGE SCALE GENOMIC DNA]</scope>
    <source>
        <strain evidence="3 4">HHB13444</strain>
    </source>
</reference>
<keyword evidence="1" id="KW-0812">Transmembrane</keyword>
<dbReference type="InParanoid" id="A0A5C3PP60"/>
<accession>A0A5C3PP60</accession>
<keyword evidence="1" id="KW-1133">Transmembrane helix</keyword>
<feature type="domain" description="DUF6534" evidence="2">
    <location>
        <begin position="177"/>
        <end position="261"/>
    </location>
</feature>
<proteinExistence type="predicted"/>
<name>A0A5C3PP60_9APHY</name>
<evidence type="ECO:0000313" key="4">
    <source>
        <dbReference type="Proteomes" id="UP000308197"/>
    </source>
</evidence>
<gene>
    <name evidence="3" type="ORF">K466DRAFT_309112</name>
</gene>
<feature type="transmembrane region" description="Helical" evidence="1">
    <location>
        <begin position="95"/>
        <end position="117"/>
    </location>
</feature>
<dbReference type="Proteomes" id="UP000308197">
    <property type="component" value="Unassembled WGS sequence"/>
</dbReference>
<protein>
    <recommendedName>
        <fullName evidence="2">DUF6534 domain-containing protein</fullName>
    </recommendedName>
</protein>
<dbReference type="STRING" id="1314778.A0A5C3PP60"/>
<keyword evidence="4" id="KW-1185">Reference proteome</keyword>
<feature type="transmembrane region" description="Helical" evidence="1">
    <location>
        <begin position="207"/>
        <end position="228"/>
    </location>
</feature>
<sequence length="320" mass="35340">MSTSVNPLVPLLILPAVPSTYGALLIGIFFALMLHGFSLHQGYHYLRTYVRDHVYLKCYVILILLVDTFHSVDLMVICYGGLVSDFFKPEKLFDATWYLLPGLTGLEIVLCQGFFAYRVYKIHHQYRYMIAATIIPIMLAMLGFSVAAAVKAFQTSNWIEFVKDTWLISAALCVALGLDTVLTIILIVALRRRRTAFHSTNSKLDALIAYAICTGLMTDVFNILAFAFSKSSPTDMRYSALVLVVVKVYANSVLAALNLRSPRRLGDPNTEHSVGNASNVVDVAIELASLPKATSRPAAPVAPRLYIHSSSNTSVIDIKV</sequence>
<dbReference type="AlphaFoldDB" id="A0A5C3PP60"/>
<keyword evidence="1" id="KW-0472">Membrane</keyword>
<feature type="transmembrane region" description="Helical" evidence="1">
    <location>
        <begin position="165"/>
        <end position="187"/>
    </location>
</feature>
<feature type="transmembrane region" description="Helical" evidence="1">
    <location>
        <begin position="58"/>
        <end position="83"/>
    </location>
</feature>
<organism evidence="3 4">
    <name type="scientific">Polyporus arcularius HHB13444</name>
    <dbReference type="NCBI Taxonomy" id="1314778"/>
    <lineage>
        <taxon>Eukaryota</taxon>
        <taxon>Fungi</taxon>
        <taxon>Dikarya</taxon>
        <taxon>Basidiomycota</taxon>
        <taxon>Agaricomycotina</taxon>
        <taxon>Agaricomycetes</taxon>
        <taxon>Polyporales</taxon>
        <taxon>Polyporaceae</taxon>
        <taxon>Polyporus</taxon>
    </lineage>
</organism>
<feature type="transmembrane region" description="Helical" evidence="1">
    <location>
        <begin position="12"/>
        <end position="37"/>
    </location>
</feature>
<feature type="transmembrane region" description="Helical" evidence="1">
    <location>
        <begin position="129"/>
        <end position="153"/>
    </location>
</feature>
<dbReference type="PANTHER" id="PTHR40465:SF1">
    <property type="entry name" value="DUF6534 DOMAIN-CONTAINING PROTEIN"/>
    <property type="match status" value="1"/>
</dbReference>
<dbReference type="Pfam" id="PF20152">
    <property type="entry name" value="DUF6534"/>
    <property type="match status" value="1"/>
</dbReference>
<feature type="transmembrane region" description="Helical" evidence="1">
    <location>
        <begin position="240"/>
        <end position="259"/>
    </location>
</feature>
<evidence type="ECO:0000256" key="1">
    <source>
        <dbReference type="SAM" id="Phobius"/>
    </source>
</evidence>